<dbReference type="InterPro" id="IPR007454">
    <property type="entry name" value="UPF0250_YbeD-like"/>
</dbReference>
<keyword evidence="4" id="KW-1185">Reference proteome</keyword>
<protein>
    <recommendedName>
        <fullName evidence="2">UPF0250 protein TOI97_10385</fullName>
    </recommendedName>
</protein>
<evidence type="ECO:0000313" key="4">
    <source>
        <dbReference type="Proteomes" id="UP001294570"/>
    </source>
</evidence>
<dbReference type="EMBL" id="JAXIVU010000015">
    <property type="protein sequence ID" value="MDY7219968.1"/>
    <property type="molecule type" value="Genomic_DNA"/>
</dbReference>
<gene>
    <name evidence="3" type="ORF">TOI97_10385</name>
</gene>
<organism evidence="3 4">
    <name type="scientific">Denitrificimonas halotolerans</name>
    <dbReference type="NCBI Taxonomy" id="3098930"/>
    <lineage>
        <taxon>Bacteria</taxon>
        <taxon>Pseudomonadati</taxon>
        <taxon>Pseudomonadota</taxon>
        <taxon>Gammaproteobacteria</taxon>
        <taxon>Pseudomonadales</taxon>
        <taxon>Pseudomonadaceae</taxon>
        <taxon>Denitrificimonas</taxon>
    </lineage>
</organism>
<comment type="caution">
    <text evidence="3">The sequence shown here is derived from an EMBL/GenBank/DDBJ whole genome shotgun (WGS) entry which is preliminary data.</text>
</comment>
<dbReference type="InterPro" id="IPR027471">
    <property type="entry name" value="YbeD-like_sf"/>
</dbReference>
<dbReference type="PANTHER" id="PTHR38036">
    <property type="entry name" value="UPF0250 PROTEIN YBED"/>
    <property type="match status" value="1"/>
</dbReference>
<comment type="similarity">
    <text evidence="1 2">Belongs to the UPF0250 family.</text>
</comment>
<name>A0ABU5GSK1_9GAMM</name>
<proteinExistence type="inferred from homology"/>
<dbReference type="Gene3D" id="3.30.70.260">
    <property type="match status" value="1"/>
</dbReference>
<evidence type="ECO:0000313" key="3">
    <source>
        <dbReference type="EMBL" id="MDY7219968.1"/>
    </source>
</evidence>
<accession>A0ABU5GSK1</accession>
<sequence length="93" mass="10511">MTHSTEQQPPKIEFPCENYSLRIIGDSCDNFVDVVLEVLKRHAPEVDPETVVCRDSSKGRFVSAQVSITAKSVEHLEQINQDLRETGLVRMVL</sequence>
<dbReference type="PANTHER" id="PTHR38036:SF1">
    <property type="entry name" value="UPF0250 PROTEIN YBED"/>
    <property type="match status" value="1"/>
</dbReference>
<dbReference type="Pfam" id="PF04359">
    <property type="entry name" value="DUF493"/>
    <property type="match status" value="1"/>
</dbReference>
<dbReference type="RefSeq" id="WP_321554055.1">
    <property type="nucleotide sequence ID" value="NZ_JAXIVU010000015.1"/>
</dbReference>
<dbReference type="HAMAP" id="MF_00659">
    <property type="entry name" value="UPF0250"/>
    <property type="match status" value="1"/>
</dbReference>
<reference evidence="3 4" key="1">
    <citation type="submission" date="2023-12" db="EMBL/GenBank/DDBJ databases">
        <title>Denitrificimonas halotolerans sp. nov.,a novel species isolated from landfill leachate.</title>
        <authorList>
            <person name="Wang S."/>
        </authorList>
    </citation>
    <scope>NUCLEOTIDE SEQUENCE [LARGE SCALE GENOMIC DNA]</scope>
    <source>
        <strain evidence="3 4">JX-1</strain>
    </source>
</reference>
<evidence type="ECO:0000256" key="2">
    <source>
        <dbReference type="HAMAP-Rule" id="MF_00659"/>
    </source>
</evidence>
<dbReference type="SUPFAM" id="SSF117991">
    <property type="entry name" value="YbeD/HP0495-like"/>
    <property type="match status" value="1"/>
</dbReference>
<evidence type="ECO:0000256" key="1">
    <source>
        <dbReference type="ARBA" id="ARBA00008460"/>
    </source>
</evidence>
<dbReference type="Proteomes" id="UP001294570">
    <property type="component" value="Unassembled WGS sequence"/>
</dbReference>